<dbReference type="GO" id="GO:0016757">
    <property type="term" value="F:glycosyltransferase activity"/>
    <property type="evidence" value="ECO:0007669"/>
    <property type="project" value="UniProtKB-KW"/>
</dbReference>
<sequence>MNLQPLVSIVIVNWNVRELLHACLKSVYEQGGLPADAMQVIVVDNASGDGSAAMVRDGFPQVQLVANVDNVGFGRANNQVLEDCEAPYVLLLNPDTVVEPDAIVDLVKAMDARPDVAVIGCRLLNADGTLQRWTGGAYPRLLNLMTHNFFLDLLLPAAWRPQPLYLDHDVQEDIDVDWVSGACMMLRGSKLGGRLFNPDYFMYGEDMELCHRLKLAGSRVVYSPKVSIIHYQGASMKKQHGDVLLSSLKGPRQFYRQMRGGRGLRAYDIVTVSGFGLRWLMYRLASLLSPDSGFDRRARSSQDMMRRAWAILRTH</sequence>
<dbReference type="Proteomes" id="UP001385892">
    <property type="component" value="Unassembled WGS sequence"/>
</dbReference>
<dbReference type="PANTHER" id="PTHR43179:SF7">
    <property type="entry name" value="RHAMNOSYLTRANSFERASE WBBL"/>
    <property type="match status" value="1"/>
</dbReference>
<keyword evidence="3" id="KW-1185">Reference proteome</keyword>
<dbReference type="RefSeq" id="WP_340342440.1">
    <property type="nucleotide sequence ID" value="NZ_JBBKZT010000005.1"/>
</dbReference>
<keyword evidence="2" id="KW-0328">Glycosyltransferase</keyword>
<evidence type="ECO:0000313" key="2">
    <source>
        <dbReference type="EMBL" id="MEJ8847288.1"/>
    </source>
</evidence>
<name>A0ABU8WIF2_9BURK</name>
<organism evidence="2 3">
    <name type="scientific">Variovorax rhizosphaerae</name>
    <dbReference type="NCBI Taxonomy" id="1836200"/>
    <lineage>
        <taxon>Bacteria</taxon>
        <taxon>Pseudomonadati</taxon>
        <taxon>Pseudomonadota</taxon>
        <taxon>Betaproteobacteria</taxon>
        <taxon>Burkholderiales</taxon>
        <taxon>Comamonadaceae</taxon>
        <taxon>Variovorax</taxon>
    </lineage>
</organism>
<dbReference type="InterPro" id="IPR001173">
    <property type="entry name" value="Glyco_trans_2-like"/>
</dbReference>
<dbReference type="PANTHER" id="PTHR43179">
    <property type="entry name" value="RHAMNOSYLTRANSFERASE WBBL"/>
    <property type="match status" value="1"/>
</dbReference>
<comment type="caution">
    <text evidence="2">The sequence shown here is derived from an EMBL/GenBank/DDBJ whole genome shotgun (WGS) entry which is preliminary data.</text>
</comment>
<dbReference type="EC" id="2.4.-.-" evidence="2"/>
<keyword evidence="2" id="KW-0808">Transferase</keyword>
<reference evidence="2 3" key="1">
    <citation type="submission" date="2024-03" db="EMBL/GenBank/DDBJ databases">
        <title>Novel species of the genus Variovorax.</title>
        <authorList>
            <person name="Liu Q."/>
            <person name="Xin Y.-H."/>
        </authorList>
    </citation>
    <scope>NUCLEOTIDE SEQUENCE [LARGE SCALE GENOMIC DNA]</scope>
    <source>
        <strain evidence="2 3">KACC 18900</strain>
    </source>
</reference>
<dbReference type="Gene3D" id="3.90.550.10">
    <property type="entry name" value="Spore Coat Polysaccharide Biosynthesis Protein SpsA, Chain A"/>
    <property type="match status" value="1"/>
</dbReference>
<dbReference type="CDD" id="cd04186">
    <property type="entry name" value="GT_2_like_c"/>
    <property type="match status" value="1"/>
</dbReference>
<dbReference type="Pfam" id="PF00535">
    <property type="entry name" value="Glycos_transf_2"/>
    <property type="match status" value="1"/>
</dbReference>
<gene>
    <name evidence="2" type="ORF">WKW82_11545</name>
</gene>
<evidence type="ECO:0000313" key="3">
    <source>
        <dbReference type="Proteomes" id="UP001385892"/>
    </source>
</evidence>
<protein>
    <submittedName>
        <fullName evidence="2">Glycosyltransferase family 2 protein</fullName>
        <ecNumber evidence="2">2.4.-.-</ecNumber>
    </submittedName>
</protein>
<dbReference type="SUPFAM" id="SSF53448">
    <property type="entry name" value="Nucleotide-diphospho-sugar transferases"/>
    <property type="match status" value="1"/>
</dbReference>
<dbReference type="InterPro" id="IPR029044">
    <property type="entry name" value="Nucleotide-diphossugar_trans"/>
</dbReference>
<evidence type="ECO:0000259" key="1">
    <source>
        <dbReference type="Pfam" id="PF00535"/>
    </source>
</evidence>
<proteinExistence type="predicted"/>
<accession>A0ABU8WIF2</accession>
<dbReference type="EMBL" id="JBBKZT010000005">
    <property type="protein sequence ID" value="MEJ8847288.1"/>
    <property type="molecule type" value="Genomic_DNA"/>
</dbReference>
<feature type="domain" description="Glycosyltransferase 2-like" evidence="1">
    <location>
        <begin position="8"/>
        <end position="149"/>
    </location>
</feature>